<dbReference type="PROSITE" id="PS50110">
    <property type="entry name" value="RESPONSE_REGULATORY"/>
    <property type="match status" value="1"/>
</dbReference>
<dbReference type="GO" id="GO:0003677">
    <property type="term" value="F:DNA binding"/>
    <property type="evidence" value="ECO:0007669"/>
    <property type="project" value="UniProtKB-KW"/>
</dbReference>
<dbReference type="SUPFAM" id="SSF46894">
    <property type="entry name" value="C-terminal effector domain of the bipartite response regulators"/>
    <property type="match status" value="1"/>
</dbReference>
<evidence type="ECO:0000256" key="4">
    <source>
        <dbReference type="PROSITE-ProRule" id="PRU00169"/>
    </source>
</evidence>
<comment type="caution">
    <text evidence="4">Lacks conserved residue(s) required for the propagation of feature annotation.</text>
</comment>
<evidence type="ECO:0000313" key="7">
    <source>
        <dbReference type="EMBL" id="CAB3805741.1"/>
    </source>
</evidence>
<evidence type="ECO:0000256" key="2">
    <source>
        <dbReference type="ARBA" id="ARBA00023125"/>
    </source>
</evidence>
<dbReference type="InterPro" id="IPR039420">
    <property type="entry name" value="WalR-like"/>
</dbReference>
<dbReference type="AlphaFoldDB" id="A0A6J5GUG8"/>
<dbReference type="InterPro" id="IPR016032">
    <property type="entry name" value="Sig_transdc_resp-reg_C-effctor"/>
</dbReference>
<proteinExistence type="predicted"/>
<keyword evidence="2" id="KW-0238">DNA-binding</keyword>
<evidence type="ECO:0000313" key="8">
    <source>
        <dbReference type="Proteomes" id="UP000494252"/>
    </source>
</evidence>
<keyword evidence="3" id="KW-0804">Transcription</keyword>
<dbReference type="Pfam" id="PF00196">
    <property type="entry name" value="GerE"/>
    <property type="match status" value="1"/>
</dbReference>
<dbReference type="PRINTS" id="PR00038">
    <property type="entry name" value="HTHLUXR"/>
</dbReference>
<dbReference type="SUPFAM" id="SSF52172">
    <property type="entry name" value="CheY-like"/>
    <property type="match status" value="1"/>
</dbReference>
<dbReference type="PANTHER" id="PTHR43214">
    <property type="entry name" value="TWO-COMPONENT RESPONSE REGULATOR"/>
    <property type="match status" value="1"/>
</dbReference>
<dbReference type="PANTHER" id="PTHR43214:SF41">
    <property type="entry name" value="NITRATE_NITRITE RESPONSE REGULATOR PROTEIN NARP"/>
    <property type="match status" value="1"/>
</dbReference>
<evidence type="ECO:0000256" key="3">
    <source>
        <dbReference type="ARBA" id="ARBA00023163"/>
    </source>
</evidence>
<dbReference type="GO" id="GO:0006355">
    <property type="term" value="P:regulation of DNA-templated transcription"/>
    <property type="evidence" value="ECO:0007669"/>
    <property type="project" value="InterPro"/>
</dbReference>
<feature type="domain" description="Response regulatory" evidence="6">
    <location>
        <begin position="1"/>
        <end position="55"/>
    </location>
</feature>
<keyword evidence="1" id="KW-0805">Transcription regulation</keyword>
<dbReference type="InterPro" id="IPR011006">
    <property type="entry name" value="CheY-like_superfamily"/>
</dbReference>
<keyword evidence="8" id="KW-1185">Reference proteome</keyword>
<dbReference type="GO" id="GO:0000160">
    <property type="term" value="P:phosphorelay signal transduction system"/>
    <property type="evidence" value="ECO:0007669"/>
    <property type="project" value="InterPro"/>
</dbReference>
<dbReference type="InterPro" id="IPR000792">
    <property type="entry name" value="Tscrpt_reg_LuxR_C"/>
</dbReference>
<evidence type="ECO:0000259" key="6">
    <source>
        <dbReference type="PROSITE" id="PS50110"/>
    </source>
</evidence>
<evidence type="ECO:0000259" key="5">
    <source>
        <dbReference type="PROSITE" id="PS50043"/>
    </source>
</evidence>
<feature type="domain" description="HTH luxR-type" evidence="5">
    <location>
        <begin position="76"/>
        <end position="141"/>
    </location>
</feature>
<dbReference type="Gene3D" id="3.40.50.2300">
    <property type="match status" value="1"/>
</dbReference>
<dbReference type="EMBL" id="CADIKI010000022">
    <property type="protein sequence ID" value="CAB3805741.1"/>
    <property type="molecule type" value="Genomic_DNA"/>
</dbReference>
<dbReference type="PROSITE" id="PS50043">
    <property type="entry name" value="HTH_LUXR_2"/>
    <property type="match status" value="1"/>
</dbReference>
<dbReference type="SMART" id="SM00421">
    <property type="entry name" value="HTH_LUXR"/>
    <property type="match status" value="1"/>
</dbReference>
<sequence length="143" mass="15655">MIRRVRVEWPALAILIMSEQNEAPAVSRALRAGAMGYVAKDIDPEILIGAIRKLASGGQFVDPRHVDALVFGPQSGDAPQELLSDREFQVLQILAHGKRVSEIADTFAISAKTIGTHKLWLMRKLCIANNSEALSRSLGRGLR</sequence>
<organism evidence="7 8">
    <name type="scientific">Paraburkholderia fynbosensis</name>
    <dbReference type="NCBI Taxonomy" id="1200993"/>
    <lineage>
        <taxon>Bacteria</taxon>
        <taxon>Pseudomonadati</taxon>
        <taxon>Pseudomonadota</taxon>
        <taxon>Betaproteobacteria</taxon>
        <taxon>Burkholderiales</taxon>
        <taxon>Burkholderiaceae</taxon>
        <taxon>Paraburkholderia</taxon>
    </lineage>
</organism>
<name>A0A6J5GUG8_9BURK</name>
<gene>
    <name evidence="7" type="primary">nreC_3</name>
    <name evidence="7" type="ORF">LMG27177_05919</name>
</gene>
<protein>
    <submittedName>
        <fullName evidence="7">Oxygen regulatory protein NreC</fullName>
    </submittedName>
</protein>
<dbReference type="InterPro" id="IPR001789">
    <property type="entry name" value="Sig_transdc_resp-reg_receiver"/>
</dbReference>
<accession>A0A6J5GUG8</accession>
<evidence type="ECO:0000256" key="1">
    <source>
        <dbReference type="ARBA" id="ARBA00023015"/>
    </source>
</evidence>
<dbReference type="Proteomes" id="UP000494252">
    <property type="component" value="Unassembled WGS sequence"/>
</dbReference>
<dbReference type="CDD" id="cd06170">
    <property type="entry name" value="LuxR_C_like"/>
    <property type="match status" value="1"/>
</dbReference>
<reference evidence="7 8" key="1">
    <citation type="submission" date="2020-04" db="EMBL/GenBank/DDBJ databases">
        <authorList>
            <person name="De Canck E."/>
        </authorList>
    </citation>
    <scope>NUCLEOTIDE SEQUENCE [LARGE SCALE GENOMIC DNA]</scope>
    <source>
        <strain evidence="7 8">LMG 27177</strain>
    </source>
</reference>